<feature type="domain" description="Beta-lactamase-related" evidence="1">
    <location>
        <begin position="62"/>
        <end position="363"/>
    </location>
</feature>
<keyword evidence="3" id="KW-1185">Reference proteome</keyword>
<dbReference type="SUPFAM" id="SSF56601">
    <property type="entry name" value="beta-lactamase/transpeptidase-like"/>
    <property type="match status" value="1"/>
</dbReference>
<dbReference type="EMBL" id="MDGQ01000005">
    <property type="protein sequence ID" value="OEK04037.1"/>
    <property type="molecule type" value="Genomic_DNA"/>
</dbReference>
<dbReference type="InterPro" id="IPR012338">
    <property type="entry name" value="Beta-lactam/transpept-like"/>
</dbReference>
<dbReference type="OrthoDB" id="9797709at2"/>
<dbReference type="PANTHER" id="PTHR46825">
    <property type="entry name" value="D-ALANYL-D-ALANINE-CARBOXYPEPTIDASE/ENDOPEPTIDASE AMPH"/>
    <property type="match status" value="1"/>
</dbReference>
<proteinExistence type="predicted"/>
<sequence>MKKIFLIILLITGFLLNALSQENNQKHRLEQLHQLFKTYTEEEVIRNAFFRIETADQSILIDTVVGKFADGEEVTLNTPYYTASIGKTFTATAITLLVDQGKLAFEDRVADHLGKVVTGLSVIDGVDYSKELTIHHLLSHTSGMADYFEDTPISGVNMMQKLITEPDHFWKPMELIDFTRQHFKARFQPGLGYHYSDTEYVLLGLIIEKVTKIPLHQFFEKYIINPLSMELTSMNLWSEPVKRPDFPLAEIYAGPIEISRYQSLSADWAGGAIRSSGRDLNDFIKAIFQGNLISESSLQKMQQWVPESKGTYYGYGLRKWVLNELNPSWPALTLIGHSGSTGAYMYFCPELDIYLSGTFNNTDYMQQHIMFLAEILIGISTNSK</sequence>
<comment type="caution">
    <text evidence="2">The sequence shown here is derived from an EMBL/GenBank/DDBJ whole genome shotgun (WGS) entry which is preliminary data.</text>
</comment>
<name>A0A1E5SYB9_9BACT</name>
<accession>A0A1E5SYB9</accession>
<evidence type="ECO:0000313" key="3">
    <source>
        <dbReference type="Proteomes" id="UP000095552"/>
    </source>
</evidence>
<evidence type="ECO:0000259" key="1">
    <source>
        <dbReference type="Pfam" id="PF00144"/>
    </source>
</evidence>
<dbReference type="RefSeq" id="WP_069835542.1">
    <property type="nucleotide sequence ID" value="NZ_MDGQ01000005.1"/>
</dbReference>
<dbReference type="InterPro" id="IPR001466">
    <property type="entry name" value="Beta-lactam-related"/>
</dbReference>
<gene>
    <name evidence="2" type="ORF">BFP71_11105</name>
</gene>
<protein>
    <recommendedName>
        <fullName evidence="1">Beta-lactamase-related domain-containing protein</fullName>
    </recommendedName>
</protein>
<dbReference type="AlphaFoldDB" id="A0A1E5SYB9"/>
<evidence type="ECO:0000313" key="2">
    <source>
        <dbReference type="EMBL" id="OEK04037.1"/>
    </source>
</evidence>
<reference evidence="2 3" key="1">
    <citation type="submission" date="2016-08" db="EMBL/GenBank/DDBJ databases">
        <title>Draft genome of Fabibacter sp. strain SK-8.</title>
        <authorList>
            <person name="Wong S.-K."/>
            <person name="Hamasaki K."/>
            <person name="Yoshizawa S."/>
        </authorList>
    </citation>
    <scope>NUCLEOTIDE SEQUENCE [LARGE SCALE GENOMIC DNA]</scope>
    <source>
        <strain evidence="2 3">SK-8</strain>
    </source>
</reference>
<dbReference type="Gene3D" id="3.40.710.10">
    <property type="entry name" value="DD-peptidase/beta-lactamase superfamily"/>
    <property type="match status" value="1"/>
</dbReference>
<dbReference type="STRING" id="1563681.BFP71_11105"/>
<dbReference type="Pfam" id="PF00144">
    <property type="entry name" value="Beta-lactamase"/>
    <property type="match status" value="1"/>
</dbReference>
<dbReference type="InterPro" id="IPR050491">
    <property type="entry name" value="AmpC-like"/>
</dbReference>
<organism evidence="2 3">
    <name type="scientific">Roseivirga misakiensis</name>
    <dbReference type="NCBI Taxonomy" id="1563681"/>
    <lineage>
        <taxon>Bacteria</taxon>
        <taxon>Pseudomonadati</taxon>
        <taxon>Bacteroidota</taxon>
        <taxon>Cytophagia</taxon>
        <taxon>Cytophagales</taxon>
        <taxon>Roseivirgaceae</taxon>
        <taxon>Roseivirga</taxon>
    </lineage>
</organism>
<dbReference type="Proteomes" id="UP000095552">
    <property type="component" value="Unassembled WGS sequence"/>
</dbReference>
<dbReference type="PANTHER" id="PTHR46825:SF9">
    <property type="entry name" value="BETA-LACTAMASE-RELATED DOMAIN-CONTAINING PROTEIN"/>
    <property type="match status" value="1"/>
</dbReference>